<reference evidence="1" key="1">
    <citation type="journal article" date="2015" name="J. Clin. Microbiol.">
        <title>Long-Range HIV Genotyping Using Viral RNA and Proviral DNA for Analysis of HIV Drug Resistance and HIV Clustering.</title>
        <authorList>
            <person name="Novitsky V."/>
            <person name="Zahralban-Steele M."/>
            <person name="McLane M.F."/>
            <person name="Moyo S."/>
            <person name="van Widenfelt E."/>
            <person name="Gaseitsiwe S."/>
            <person name="Makhema J."/>
            <person name="Essex M."/>
        </authorList>
    </citation>
    <scope>NUCLEOTIDE SEQUENCE</scope>
    <source>
        <strain evidence="1">Bcpp_00124_amp2</strain>
    </source>
</reference>
<proteinExistence type="predicted"/>
<accession>A0A0H3YCW0</accession>
<organism evidence="1">
    <name type="scientific">Human immunodeficiency virus type 1</name>
    <name type="common">HIV-1</name>
    <dbReference type="NCBI Taxonomy" id="11676"/>
    <lineage>
        <taxon>Viruses</taxon>
        <taxon>Riboviria</taxon>
        <taxon>Pararnavirae</taxon>
        <taxon>Artverviricota</taxon>
        <taxon>Revtraviricetes</taxon>
        <taxon>Ortervirales</taxon>
        <taxon>Retroviridae</taxon>
        <taxon>Orthoretrovirinae</taxon>
        <taxon>Lentivirus</taxon>
        <taxon>Lentivirus humimdef1</taxon>
    </lineage>
</organism>
<sequence length="27" mass="3023">MLNLIAKINYRLEIEALIVALIIAIVV</sequence>
<gene>
    <name evidence="1" type="primary">vpu</name>
</gene>
<protein>
    <submittedName>
        <fullName evidence="1">Truncated vpu protein</fullName>
    </submittedName>
</protein>
<name>A0A0H3YCW0_HV1</name>
<organismHost>
    <name type="scientific">Homo sapiens</name>
    <name type="common">Human</name>
    <dbReference type="NCBI Taxonomy" id="9606"/>
</organismHost>
<evidence type="ECO:0000313" key="1">
    <source>
        <dbReference type="EMBL" id="AKN10762.1"/>
    </source>
</evidence>
<dbReference type="EMBL" id="KR861268">
    <property type="protein sequence ID" value="AKN10762.1"/>
    <property type="molecule type" value="Genomic_DNA"/>
</dbReference>